<dbReference type="Gene3D" id="3.40.50.10190">
    <property type="entry name" value="BRCT domain"/>
    <property type="match status" value="1"/>
</dbReference>
<dbReference type="SUPFAM" id="SSF52113">
    <property type="entry name" value="BRCT domain"/>
    <property type="match status" value="1"/>
</dbReference>
<reference evidence="3 4" key="1">
    <citation type="submission" date="2018-08" db="EMBL/GenBank/DDBJ databases">
        <title>A genome reference for cultivated species of the human gut microbiota.</title>
        <authorList>
            <person name="Zou Y."/>
            <person name="Xue W."/>
            <person name="Luo G."/>
        </authorList>
    </citation>
    <scope>NUCLEOTIDE SEQUENCE [LARGE SCALE GENOMIC DNA]</scope>
    <source>
        <strain evidence="3 4">AF31-21AC</strain>
    </source>
</reference>
<dbReference type="GO" id="GO:0008408">
    <property type="term" value="F:3'-5' exonuclease activity"/>
    <property type="evidence" value="ECO:0007669"/>
    <property type="project" value="TreeGrafter"/>
</dbReference>
<dbReference type="SMART" id="SM00479">
    <property type="entry name" value="EXOIII"/>
    <property type="match status" value="1"/>
</dbReference>
<dbReference type="Pfam" id="PF00533">
    <property type="entry name" value="BRCT"/>
    <property type="match status" value="1"/>
</dbReference>
<dbReference type="GO" id="GO:0005829">
    <property type="term" value="C:cytosol"/>
    <property type="evidence" value="ECO:0007669"/>
    <property type="project" value="TreeGrafter"/>
</dbReference>
<evidence type="ECO:0000313" key="4">
    <source>
        <dbReference type="Proteomes" id="UP000283586"/>
    </source>
</evidence>
<dbReference type="InterPro" id="IPR006054">
    <property type="entry name" value="DnaQ"/>
</dbReference>
<proteinExistence type="predicted"/>
<dbReference type="PANTHER" id="PTHR30231">
    <property type="entry name" value="DNA POLYMERASE III SUBUNIT EPSILON"/>
    <property type="match status" value="1"/>
</dbReference>
<evidence type="ECO:0000313" key="3">
    <source>
        <dbReference type="EMBL" id="RHN07227.1"/>
    </source>
</evidence>
<evidence type="ECO:0000256" key="1">
    <source>
        <dbReference type="ARBA" id="ARBA00022839"/>
    </source>
</evidence>
<dbReference type="NCBIfam" id="TIGR00573">
    <property type="entry name" value="dnaq"/>
    <property type="match status" value="1"/>
</dbReference>
<dbReference type="PANTHER" id="PTHR30231:SF41">
    <property type="entry name" value="DNA POLYMERASE III SUBUNIT EPSILON"/>
    <property type="match status" value="1"/>
</dbReference>
<keyword evidence="1 3" id="KW-0269">Exonuclease</keyword>
<dbReference type="FunFam" id="3.30.420.10:FF:000045">
    <property type="entry name" value="3'-5' exonuclease DinG"/>
    <property type="match status" value="1"/>
</dbReference>
<dbReference type="GO" id="GO:0045004">
    <property type="term" value="P:DNA replication proofreading"/>
    <property type="evidence" value="ECO:0007669"/>
    <property type="project" value="TreeGrafter"/>
</dbReference>
<dbReference type="AlphaFoldDB" id="A0A3R6GCG9"/>
<dbReference type="GO" id="GO:0003677">
    <property type="term" value="F:DNA binding"/>
    <property type="evidence" value="ECO:0007669"/>
    <property type="project" value="InterPro"/>
</dbReference>
<dbReference type="Proteomes" id="UP000283586">
    <property type="component" value="Unassembled WGS sequence"/>
</dbReference>
<dbReference type="SUPFAM" id="SSF53098">
    <property type="entry name" value="Ribonuclease H-like"/>
    <property type="match status" value="1"/>
</dbReference>
<dbReference type="CDD" id="cd17748">
    <property type="entry name" value="BRCT_DNA_ligase_like"/>
    <property type="match status" value="1"/>
</dbReference>
<sequence>MHMAVSIVKILNLKTYFINIFIQRSIAMTKNQRINKGNSLLVFPTSFSIIDIETTGLSPRYDEIIELSAIKVIDGSVVDKFTSLVQPDSSDGIYIDSFITELTGITNEMLASAPKLSSVLPDYLDFIGNDLLVGHNVNFDINFIYDKTESLLSRTFSNDFVDTMRISRRLHPEFQHHRLSDLCERYDIDYSDAHRSLSDCVLTMKCLSFLFDDAKQLYGSAEKFIQHASSKSKSVRASDIITTSDSFMPDSPLRDKVIVFTGTLDTLTRKEAMQIVANHGGINADNVTQKTNYLVLGNNDYCSTIKDGKSRKQKRAEQLKLSGLDIEIIPESVFLDMLDED</sequence>
<dbReference type="GO" id="GO:0003887">
    <property type="term" value="F:DNA-directed DNA polymerase activity"/>
    <property type="evidence" value="ECO:0007669"/>
    <property type="project" value="InterPro"/>
</dbReference>
<name>A0A3R6GCG9_9FIRM</name>
<protein>
    <submittedName>
        <fullName evidence="3">Exonuclease</fullName>
    </submittedName>
</protein>
<dbReference type="CDD" id="cd06127">
    <property type="entry name" value="DEDDh"/>
    <property type="match status" value="1"/>
</dbReference>
<dbReference type="InterPro" id="IPR001357">
    <property type="entry name" value="BRCT_dom"/>
</dbReference>
<organism evidence="3 4">
    <name type="scientific">Roseburia intestinalis</name>
    <dbReference type="NCBI Taxonomy" id="166486"/>
    <lineage>
        <taxon>Bacteria</taxon>
        <taxon>Bacillati</taxon>
        <taxon>Bacillota</taxon>
        <taxon>Clostridia</taxon>
        <taxon>Lachnospirales</taxon>
        <taxon>Lachnospiraceae</taxon>
        <taxon>Roseburia</taxon>
    </lineage>
</organism>
<keyword evidence="1 3" id="KW-0540">Nuclease</keyword>
<dbReference type="InterPro" id="IPR012337">
    <property type="entry name" value="RNaseH-like_sf"/>
</dbReference>
<comment type="caution">
    <text evidence="3">The sequence shown here is derived from an EMBL/GenBank/DDBJ whole genome shotgun (WGS) entry which is preliminary data.</text>
</comment>
<dbReference type="PROSITE" id="PS50172">
    <property type="entry name" value="BRCT"/>
    <property type="match status" value="1"/>
</dbReference>
<dbReference type="InterPro" id="IPR036397">
    <property type="entry name" value="RNaseH_sf"/>
</dbReference>
<dbReference type="SMART" id="SM00292">
    <property type="entry name" value="BRCT"/>
    <property type="match status" value="1"/>
</dbReference>
<dbReference type="InterPro" id="IPR036420">
    <property type="entry name" value="BRCT_dom_sf"/>
</dbReference>
<dbReference type="InterPro" id="IPR013520">
    <property type="entry name" value="Ribonucl_H"/>
</dbReference>
<keyword evidence="1 3" id="KW-0378">Hydrolase</keyword>
<dbReference type="Pfam" id="PF00929">
    <property type="entry name" value="RNase_T"/>
    <property type="match status" value="1"/>
</dbReference>
<dbReference type="Gene3D" id="3.30.420.10">
    <property type="entry name" value="Ribonuclease H-like superfamily/Ribonuclease H"/>
    <property type="match status" value="1"/>
</dbReference>
<accession>A0A3R6GCG9</accession>
<gene>
    <name evidence="3" type="ORF">DWZ31_11660</name>
</gene>
<dbReference type="EMBL" id="QRQN01000013">
    <property type="protein sequence ID" value="RHN07227.1"/>
    <property type="molecule type" value="Genomic_DNA"/>
</dbReference>
<evidence type="ECO:0000259" key="2">
    <source>
        <dbReference type="PROSITE" id="PS50172"/>
    </source>
</evidence>
<feature type="domain" description="BRCT" evidence="2">
    <location>
        <begin position="248"/>
        <end position="341"/>
    </location>
</feature>